<sequence>DALLLQLTNTSAYYMYLLLLVKSEVYFAIIAVCLLRRTAVCCNGERS</sequence>
<dbReference type="AlphaFoldDB" id="A0A2I3LDG6"/>
<keyword evidence="2" id="KW-1185">Reference proteome</keyword>
<reference evidence="1 2" key="1">
    <citation type="submission" date="2012-03" db="EMBL/GenBank/DDBJ databases">
        <title>Whole Genome Assembly of Papio anubis.</title>
        <authorList>
            <person name="Liu Y.L."/>
            <person name="Abraham K.A."/>
            <person name="Akbar H.A."/>
            <person name="Ali S.A."/>
            <person name="Anosike U.A."/>
            <person name="Aqrawi P.A."/>
            <person name="Arias F.A."/>
            <person name="Attaway T.A."/>
            <person name="Awwad R.A."/>
            <person name="Babu C.B."/>
            <person name="Bandaranaike D.B."/>
            <person name="Battles P.B."/>
            <person name="Bell A.B."/>
            <person name="Beltran B.B."/>
            <person name="Berhane-Mersha D.B."/>
            <person name="Bess C.B."/>
            <person name="Bickham C.B."/>
            <person name="Bolden T.B."/>
            <person name="Carter K.C."/>
            <person name="Chau D.C."/>
            <person name="Chavez A.C."/>
            <person name="Clerc-Blankenburg K.C."/>
            <person name="Coyle M.C."/>
            <person name="Dao M.D."/>
            <person name="Davila M.L.D."/>
            <person name="Davy-Carroll L.D."/>
            <person name="Denson S.D."/>
            <person name="Dinh H.D."/>
            <person name="Fernandez S.F."/>
            <person name="Fernando P.F."/>
            <person name="Forbes L.F."/>
            <person name="Francis C.F."/>
            <person name="Francisco L.F."/>
            <person name="Fu Q.F."/>
            <person name="Garcia-Iii R.G."/>
            <person name="Garrett T.G."/>
            <person name="Gross S.G."/>
            <person name="Gubbala S.G."/>
            <person name="Hirani K.H."/>
            <person name="Hogues M.H."/>
            <person name="Hollins B.H."/>
            <person name="Jackson L.J."/>
            <person name="Javaid M.J."/>
            <person name="Jhangiani S.J."/>
            <person name="Johnson A.J."/>
            <person name="Johnson B.J."/>
            <person name="Jones J.J."/>
            <person name="Joshi V.J."/>
            <person name="Kalu J.K."/>
            <person name="Khan N.K."/>
            <person name="Korchina V.K."/>
            <person name="Kovar C.K."/>
            <person name="Lago L.L."/>
            <person name="Lara F.L."/>
            <person name="Le T.-K.L."/>
            <person name="Lee S.L."/>
            <person name="Legall-Iii F.L."/>
            <person name="Lemon S.L."/>
            <person name="Liu J.L."/>
            <person name="Liu Y.-S.L."/>
            <person name="Liyanage D.L."/>
            <person name="Lopez J.L."/>
            <person name="Lorensuhewa L.L."/>
            <person name="Mata R.M."/>
            <person name="Mathew T.M."/>
            <person name="Mercado C.M."/>
            <person name="Mercado I.M."/>
            <person name="Morales K.M."/>
            <person name="Morgan M.M."/>
            <person name="Munidasa M.M."/>
            <person name="Ngo D.N."/>
            <person name="Nguyen L.N."/>
            <person name="Nguyen T.N."/>
            <person name="Nguyen N.N."/>
            <person name="Obregon M.O."/>
            <person name="Okwuonu G.O."/>
            <person name="Ongeri F.O."/>
            <person name="Onwere C.O."/>
            <person name="Osifeso I.O."/>
            <person name="Parra A.P."/>
            <person name="Patil S.P."/>
            <person name="Perez A.P."/>
            <person name="Perez Y.P."/>
            <person name="Pham C.P."/>
            <person name="Pu L.-L.P."/>
            <person name="Puazo M.P."/>
            <person name="Quiroz J.Q."/>
            <person name="Rouhana J.R."/>
            <person name="Ruiz M.R."/>
            <person name="Ruiz S.-J.R."/>
            <person name="Saada N.S."/>
            <person name="Santibanez J.S."/>
            <person name="Scheel M.S."/>
            <person name="Schneider B.S."/>
            <person name="Simmons D.S."/>
            <person name="Sisson I.S."/>
            <person name="Tang L.-Y.T."/>
            <person name="Thornton R.T."/>
            <person name="Tisius J.T."/>
            <person name="Toledanes G.T."/>
            <person name="Trejos Z.T."/>
            <person name="Usmani K.U."/>
            <person name="Varghese R.V."/>
            <person name="Vattathil S.V."/>
            <person name="Vee V.V."/>
            <person name="Walker D.W."/>
            <person name="Weissenberger G.W."/>
            <person name="White C.W."/>
            <person name="Williams A.W."/>
            <person name="Woodworth J.W."/>
            <person name="Wright R.W."/>
            <person name="Zhu Y.Z."/>
            <person name="Han Y.H."/>
            <person name="Newsham I.N."/>
            <person name="Nazareth L.N."/>
            <person name="Worley K.W."/>
            <person name="Muzny D.M."/>
            <person name="Rogers J.R."/>
            <person name="Gibbs R.G."/>
        </authorList>
    </citation>
    <scope>NUCLEOTIDE SEQUENCE [LARGE SCALE GENOMIC DNA]</scope>
</reference>
<evidence type="ECO:0000313" key="2">
    <source>
        <dbReference type="Proteomes" id="UP000028761"/>
    </source>
</evidence>
<dbReference type="Proteomes" id="UP000028761">
    <property type="component" value="Chromosome 4"/>
</dbReference>
<reference evidence="1" key="2">
    <citation type="submission" date="2025-08" db="UniProtKB">
        <authorList>
            <consortium name="Ensembl"/>
        </authorList>
    </citation>
    <scope>IDENTIFICATION</scope>
</reference>
<dbReference type="Ensembl" id="ENSPANT00000067569.1">
    <property type="protein sequence ID" value="ENSPANP00000048643.1"/>
    <property type="gene ID" value="ENSPANG00000050953.1"/>
</dbReference>
<reference evidence="1" key="3">
    <citation type="submission" date="2025-09" db="UniProtKB">
        <authorList>
            <consortium name="Ensembl"/>
        </authorList>
    </citation>
    <scope>IDENTIFICATION</scope>
</reference>
<accession>A0A2I3LDG6</accession>
<organism evidence="1 2">
    <name type="scientific">Papio anubis</name>
    <name type="common">Olive baboon</name>
    <dbReference type="NCBI Taxonomy" id="9555"/>
    <lineage>
        <taxon>Eukaryota</taxon>
        <taxon>Metazoa</taxon>
        <taxon>Chordata</taxon>
        <taxon>Craniata</taxon>
        <taxon>Vertebrata</taxon>
        <taxon>Euteleostomi</taxon>
        <taxon>Mammalia</taxon>
        <taxon>Eutheria</taxon>
        <taxon>Euarchontoglires</taxon>
        <taxon>Primates</taxon>
        <taxon>Haplorrhini</taxon>
        <taxon>Catarrhini</taxon>
        <taxon>Cercopithecidae</taxon>
        <taxon>Cercopithecinae</taxon>
        <taxon>Papio</taxon>
    </lineage>
</organism>
<proteinExistence type="predicted"/>
<evidence type="ECO:0000313" key="1">
    <source>
        <dbReference type="Ensembl" id="ENSPANP00000048643.1"/>
    </source>
</evidence>
<dbReference type="Bgee" id="ENSPANG00000030055">
    <property type="expression patterns" value="Expressed in thymus and 9 other cell types or tissues"/>
</dbReference>
<dbReference type="GeneTree" id="ENSGT01120000272159"/>
<name>A0A2I3LDG6_PAPAN</name>
<dbReference type="SMR" id="A0A2I3LDG6"/>
<protein>
    <submittedName>
        <fullName evidence="1">Uncharacterized protein</fullName>
    </submittedName>
</protein>